<dbReference type="KEGG" id="tsin:OXH18_23645"/>
<proteinExistence type="predicted"/>
<sequence>MNWQEGQRVECEGLNWGVCYLTLMNEQMAVVYCPQYEIVTTGSPEQLKQVGWRPIATTKVIYLDEWVKSHHHHQRPVPTS</sequence>
<dbReference type="Proteomes" id="UP001163152">
    <property type="component" value="Chromosome"/>
</dbReference>
<dbReference type="RefSeq" id="WP_268609977.1">
    <property type="nucleotide sequence ID" value="NZ_CP113797.1"/>
</dbReference>
<dbReference type="EMBL" id="CP113797">
    <property type="protein sequence ID" value="WAL60127.1"/>
    <property type="molecule type" value="Genomic_DNA"/>
</dbReference>
<protein>
    <submittedName>
        <fullName evidence="1">Uncharacterized protein</fullName>
    </submittedName>
</protein>
<gene>
    <name evidence="1" type="ORF">OXH18_23645</name>
</gene>
<organism evidence="1 2">
    <name type="scientific">Thermocoleostomius sinensis A174</name>
    <dbReference type="NCBI Taxonomy" id="2016057"/>
    <lineage>
        <taxon>Bacteria</taxon>
        <taxon>Bacillati</taxon>
        <taxon>Cyanobacteriota</taxon>
        <taxon>Cyanophyceae</taxon>
        <taxon>Oculatellales</taxon>
        <taxon>Oculatellaceae</taxon>
        <taxon>Thermocoleostomius</taxon>
    </lineage>
</organism>
<dbReference type="AlphaFoldDB" id="A0A9E8ZC43"/>
<keyword evidence="2" id="KW-1185">Reference proteome</keyword>
<name>A0A9E8ZC43_9CYAN</name>
<reference evidence="1" key="1">
    <citation type="submission" date="2022-12" db="EMBL/GenBank/DDBJ databases">
        <title>Polyphasic identification of a Novel Hot-Spring Cyanobacterium Ocullathermofonsia sinensis gen nov. sp. nov. and Genomic Insights on its Adaptations to the Thermal Habitat.</title>
        <authorList>
            <person name="Daroch M."/>
            <person name="Tang J."/>
            <person name="Jiang Y."/>
        </authorList>
    </citation>
    <scope>NUCLEOTIDE SEQUENCE</scope>
    <source>
        <strain evidence="1">PKUAC-SCTA174</strain>
    </source>
</reference>
<evidence type="ECO:0000313" key="2">
    <source>
        <dbReference type="Proteomes" id="UP001163152"/>
    </source>
</evidence>
<accession>A0A9E8ZC43</accession>
<evidence type="ECO:0000313" key="1">
    <source>
        <dbReference type="EMBL" id="WAL60127.1"/>
    </source>
</evidence>